<dbReference type="PANTHER" id="PTHR23149">
    <property type="entry name" value="G PATCH DOMAIN CONTAINING PROTEIN"/>
    <property type="match status" value="1"/>
</dbReference>
<feature type="compositionally biased region" description="Basic and acidic residues" evidence="1">
    <location>
        <begin position="114"/>
        <end position="138"/>
    </location>
</feature>
<dbReference type="Proteomes" id="UP000054564">
    <property type="component" value="Unassembled WGS sequence"/>
</dbReference>
<organism evidence="2 3">
    <name type="scientific">Puccinia striiformis f. sp. tritici PST-78</name>
    <dbReference type="NCBI Taxonomy" id="1165861"/>
    <lineage>
        <taxon>Eukaryota</taxon>
        <taxon>Fungi</taxon>
        <taxon>Dikarya</taxon>
        <taxon>Basidiomycota</taxon>
        <taxon>Pucciniomycotina</taxon>
        <taxon>Pucciniomycetes</taxon>
        <taxon>Pucciniales</taxon>
        <taxon>Pucciniaceae</taxon>
        <taxon>Puccinia</taxon>
    </lineage>
</organism>
<evidence type="ECO:0008006" key="4">
    <source>
        <dbReference type="Google" id="ProtNLM"/>
    </source>
</evidence>
<evidence type="ECO:0000256" key="1">
    <source>
        <dbReference type="SAM" id="MobiDB-lite"/>
    </source>
</evidence>
<evidence type="ECO:0000313" key="2">
    <source>
        <dbReference type="EMBL" id="KNE98967.1"/>
    </source>
</evidence>
<feature type="compositionally biased region" description="Basic and acidic residues" evidence="1">
    <location>
        <begin position="157"/>
        <end position="177"/>
    </location>
</feature>
<feature type="compositionally biased region" description="Basic residues" evidence="1">
    <location>
        <begin position="287"/>
        <end position="307"/>
    </location>
</feature>
<gene>
    <name evidence="2" type="ORF">PSTG_07811</name>
</gene>
<feature type="compositionally biased region" description="Basic and acidic residues" evidence="1">
    <location>
        <begin position="263"/>
        <end position="276"/>
    </location>
</feature>
<protein>
    <recommendedName>
        <fullName evidence="4">G-patch domain-containing protein</fullName>
    </recommendedName>
</protein>
<sequence>MGFDPADYLTKQGWSGPGNGFTRTGRSKPITVIKKKNTFEGVGKDRDTSHPWWDDLFKSISIKLDQPKQQQQQSNNNPGSALNIHAIELAKQKAGRVELYRRFLRGATIQGTLDKDDIKPPIDLVKTEHQKDDGLDSSHKKKRKRGKLTVADNLDTEDTHSSKKIDDACSSSHHLEEPVQSPSSSSSNVIDSLSDTHLTNTEPDSKIKKKRKKDDDDDGLTKKKKEKEKSVDMITEPDDNIKKKRKKDDDEDRVDKKKKKKEKKEERVDLSNHDLDQEIPAVPIKPTKTKKEKTDKKKKKKEKVNLE</sequence>
<dbReference type="GO" id="GO:0005730">
    <property type="term" value="C:nucleolus"/>
    <property type="evidence" value="ECO:0007669"/>
    <property type="project" value="TreeGrafter"/>
</dbReference>
<dbReference type="EMBL" id="AJIL01000051">
    <property type="protein sequence ID" value="KNE98967.1"/>
    <property type="molecule type" value="Genomic_DNA"/>
</dbReference>
<keyword evidence="3" id="KW-1185">Reference proteome</keyword>
<dbReference type="PANTHER" id="PTHR23149:SF9">
    <property type="entry name" value="G PATCH DOMAIN-CONTAINING PROTEIN 4"/>
    <property type="match status" value="1"/>
</dbReference>
<evidence type="ECO:0000313" key="3">
    <source>
        <dbReference type="Proteomes" id="UP000054564"/>
    </source>
</evidence>
<reference evidence="3" key="1">
    <citation type="submission" date="2014-03" db="EMBL/GenBank/DDBJ databases">
        <title>The Genome Sequence of Puccinia striiformis f. sp. tritici PST-78.</title>
        <authorList>
            <consortium name="The Broad Institute Genome Sequencing Platform"/>
            <person name="Cuomo C."/>
            <person name="Hulbert S."/>
            <person name="Chen X."/>
            <person name="Walker B."/>
            <person name="Young S.K."/>
            <person name="Zeng Q."/>
            <person name="Gargeya S."/>
            <person name="Fitzgerald M."/>
            <person name="Haas B."/>
            <person name="Abouelleil A."/>
            <person name="Alvarado L."/>
            <person name="Arachchi H.M."/>
            <person name="Berlin A.M."/>
            <person name="Chapman S.B."/>
            <person name="Goldberg J."/>
            <person name="Griggs A."/>
            <person name="Gujja S."/>
            <person name="Hansen M."/>
            <person name="Howarth C."/>
            <person name="Imamovic A."/>
            <person name="Larimer J."/>
            <person name="McCowan C."/>
            <person name="Montmayeur A."/>
            <person name="Murphy C."/>
            <person name="Neiman D."/>
            <person name="Pearson M."/>
            <person name="Priest M."/>
            <person name="Roberts A."/>
            <person name="Saif S."/>
            <person name="Shea T."/>
            <person name="Sisk P."/>
            <person name="Sykes S."/>
            <person name="Wortman J."/>
            <person name="Nusbaum C."/>
            <person name="Birren B."/>
        </authorList>
    </citation>
    <scope>NUCLEOTIDE SEQUENCE [LARGE SCALE GENOMIC DNA]</scope>
    <source>
        <strain evidence="3">race PST-78</strain>
    </source>
</reference>
<feature type="compositionally biased region" description="Low complexity" evidence="1">
    <location>
        <begin position="181"/>
        <end position="193"/>
    </location>
</feature>
<feature type="region of interest" description="Disordered" evidence="1">
    <location>
        <begin position="1"/>
        <end position="29"/>
    </location>
</feature>
<feature type="region of interest" description="Disordered" evidence="1">
    <location>
        <begin position="114"/>
        <end position="307"/>
    </location>
</feature>
<comment type="caution">
    <text evidence="2">The sequence shown here is derived from an EMBL/GenBank/DDBJ whole genome shotgun (WGS) entry which is preliminary data.</text>
</comment>
<dbReference type="AlphaFoldDB" id="A0A0L0VI69"/>
<name>A0A0L0VI69_9BASI</name>
<dbReference type="InterPro" id="IPR050656">
    <property type="entry name" value="PINX1"/>
</dbReference>
<dbReference type="OrthoDB" id="3366546at2759"/>
<proteinExistence type="predicted"/>
<accession>A0A0L0VI69</accession>